<feature type="compositionally biased region" description="Acidic residues" evidence="1">
    <location>
        <begin position="159"/>
        <end position="172"/>
    </location>
</feature>
<reference evidence="2 3" key="1">
    <citation type="journal article" date="2020" name="Elife">
        <title>Loss of centromere function drives karyotype evolution in closely related Malassezia species.</title>
        <authorList>
            <person name="Sankaranarayanan S.R."/>
            <person name="Ianiri G."/>
            <person name="Coelho M.A."/>
            <person name="Reza M.H."/>
            <person name="Thimmappa B.C."/>
            <person name="Ganguly P."/>
            <person name="Vadnala R.N."/>
            <person name="Sun S."/>
            <person name="Siddharthan R."/>
            <person name="Tellgren-Roth C."/>
            <person name="Dawson T.L."/>
            <person name="Heitman J."/>
            <person name="Sanyal K."/>
        </authorList>
    </citation>
    <scope>NUCLEOTIDE SEQUENCE [LARGE SCALE GENOMIC DNA]</scope>
    <source>
        <strain evidence="2">CBS14141</strain>
    </source>
</reference>
<accession>A0ABY8EVI7</accession>
<feature type="compositionally biased region" description="Low complexity" evidence="1">
    <location>
        <begin position="68"/>
        <end position="79"/>
    </location>
</feature>
<feature type="compositionally biased region" description="Low complexity" evidence="1">
    <location>
        <begin position="192"/>
        <end position="208"/>
    </location>
</feature>
<protein>
    <submittedName>
        <fullName evidence="2">Uncharacterized protein</fullName>
    </submittedName>
</protein>
<evidence type="ECO:0000313" key="3">
    <source>
        <dbReference type="Proteomes" id="UP000818624"/>
    </source>
</evidence>
<dbReference type="SUPFAM" id="SSF48452">
    <property type="entry name" value="TPR-like"/>
    <property type="match status" value="1"/>
</dbReference>
<proteinExistence type="predicted"/>
<dbReference type="InterPro" id="IPR011990">
    <property type="entry name" value="TPR-like_helical_dom_sf"/>
</dbReference>
<gene>
    <name evidence="2" type="ORF">GLX27_003390</name>
</gene>
<feature type="compositionally biased region" description="Basic and acidic residues" evidence="1">
    <location>
        <begin position="209"/>
        <end position="239"/>
    </location>
</feature>
<keyword evidence="3" id="KW-1185">Reference proteome</keyword>
<dbReference type="Pfam" id="PF10300">
    <property type="entry name" value="Iml2-TPR_39"/>
    <property type="match status" value="1"/>
</dbReference>
<dbReference type="EMBL" id="CP046236">
    <property type="protein sequence ID" value="WFD48720.1"/>
    <property type="molecule type" value="Genomic_DNA"/>
</dbReference>
<feature type="compositionally biased region" description="Low complexity" evidence="1">
    <location>
        <begin position="102"/>
        <end position="116"/>
    </location>
</feature>
<feature type="compositionally biased region" description="Low complexity" evidence="1">
    <location>
        <begin position="25"/>
        <end position="40"/>
    </location>
</feature>
<evidence type="ECO:0000256" key="1">
    <source>
        <dbReference type="SAM" id="MobiDB-lite"/>
    </source>
</evidence>
<dbReference type="InterPro" id="IPR019412">
    <property type="entry name" value="IML2/TPR_39"/>
</dbReference>
<feature type="region of interest" description="Disordered" evidence="1">
    <location>
        <begin position="1"/>
        <end position="271"/>
    </location>
</feature>
<dbReference type="PANTHER" id="PTHR31859">
    <property type="entry name" value="TETRATRICOPEPTIDE REPEAT PROTEIN 39 FAMILY MEMBER"/>
    <property type="match status" value="1"/>
</dbReference>
<dbReference type="Proteomes" id="UP000818624">
    <property type="component" value="Chromosome 3"/>
</dbReference>
<evidence type="ECO:0000313" key="2">
    <source>
        <dbReference type="EMBL" id="WFD48720.1"/>
    </source>
</evidence>
<name>A0ABY8EVI7_MALFU</name>
<feature type="compositionally biased region" description="Low complexity" evidence="1">
    <location>
        <begin position="144"/>
        <end position="158"/>
    </location>
</feature>
<feature type="compositionally biased region" description="Basic and acidic residues" evidence="1">
    <location>
        <begin position="81"/>
        <end position="91"/>
    </location>
</feature>
<dbReference type="PANTHER" id="PTHR31859:SF1">
    <property type="entry name" value="TETRATRICOPEPTIDE REPEAT PROTEIN 39C"/>
    <property type="match status" value="1"/>
</dbReference>
<organism evidence="2 3">
    <name type="scientific">Malassezia furfur</name>
    <name type="common">Pityriasis versicolor infection agent</name>
    <name type="synonym">Pityrosporum furfur</name>
    <dbReference type="NCBI Taxonomy" id="55194"/>
    <lineage>
        <taxon>Eukaryota</taxon>
        <taxon>Fungi</taxon>
        <taxon>Dikarya</taxon>
        <taxon>Basidiomycota</taxon>
        <taxon>Ustilaginomycotina</taxon>
        <taxon>Malasseziomycetes</taxon>
        <taxon>Malasseziales</taxon>
        <taxon>Malasseziaceae</taxon>
        <taxon>Malassezia</taxon>
    </lineage>
</organism>
<dbReference type="Gene3D" id="1.25.40.10">
    <property type="entry name" value="Tetratricopeptide repeat domain"/>
    <property type="match status" value="1"/>
</dbReference>
<sequence>MPVSLTDAVLQNTEGERPASRTTRRASTSSRTSNLSTSPPVDAVQRGASTRRRSENGRDVNGAQRSLANGDANGIGAAGVRRSDAAPDVRTRRPSAADSTRRPSTSETTRRSSVSEVPRRASPTEAPRRASPTETQRRPSVNGAAKPASKRSAAAAPVVEDDEEDDDDDDVFYDASANTGSSAREPSREPSRAASKPRAAAAAVPVERSSNRDAPAERRRERGAADAKPSRERGAEETKAAAPRRSAQERANMSASKAVVGPPPKNKQVESVTDLHHEQAKGRAERMAKLKTSDVQTSTEELYDDLNTARRAMHLFMNSRMNEAYLLVTDKSECRLYHAVAFALLSTIKAMMTFEQDDLATAISHCKDALHIASVLRKKSSMISSFGRFVRGAGPSVTWVATMTPLQQHAELVTAECMLLKAMLSILHSGDLLAVLSEALHLRSAYGMYYSLLKFVEWEEQHGAGTSGATHSDNDFRSGVYLGTGCISLILGLLPSKVLKIMEVFGYGGDVHKGLELLARAGRWSDAPEELEPGETVETEGVRRVICDMAMLVYHLVISTFIPVPAVNIPYAEKVLNHHLARYPHGVFFLYFHGRLYSTQGLSRDAIECFEEARDVQEEYVQLKHICFWDMALCTMSLGAWKETARDFAVLAEENNWSKAVYTYAGAAALYQSGDAASRERASEMFAHVPSLTQKIAGKSIPLEKFVARKARKMIDQGYLTLPCMEFAYVCHCYTTASYRSLSQVLLPLAEKALAENEGVPDHGDDVCLAHFLRGVILRNMAYPEAHVHDEGTKRLPTKQLEREAEASLQYVASRGAELTYDHYLAYFAHYELGRLYLSAGRIDEARHMLEVVMSGKNLGDHGRKGKYSMQNMAVLRSNGALEMLNARKR</sequence>